<dbReference type="Proteomes" id="UP001230005">
    <property type="component" value="Unassembled WGS sequence"/>
</dbReference>
<comment type="caution">
    <text evidence="10">The sequence shown here is derived from an EMBL/GenBank/DDBJ whole genome shotgun (WGS) entry which is preliminary data.</text>
</comment>
<reference evidence="10 11" key="1">
    <citation type="submission" date="2023-07" db="EMBL/GenBank/DDBJ databases">
        <title>Genomic Encyclopedia of Type Strains, Phase IV (KMG-IV): sequencing the most valuable type-strain genomes for metagenomic binning, comparative biology and taxonomic classification.</title>
        <authorList>
            <person name="Goeker M."/>
        </authorList>
    </citation>
    <scope>NUCLEOTIDE SEQUENCE [LARGE SCALE GENOMIC DNA]</scope>
    <source>
        <strain evidence="10 11">DSM 9768</strain>
    </source>
</reference>
<evidence type="ECO:0000256" key="4">
    <source>
        <dbReference type="ARBA" id="ARBA00023125"/>
    </source>
</evidence>
<dbReference type="PANTHER" id="PTHR48111:SF40">
    <property type="entry name" value="PHOSPHATE REGULON TRANSCRIPTIONAL REGULATORY PROTEIN PHOB"/>
    <property type="match status" value="1"/>
</dbReference>
<dbReference type="InterPro" id="IPR001867">
    <property type="entry name" value="OmpR/PhoB-type_DNA-bd"/>
</dbReference>
<dbReference type="PROSITE" id="PS50110">
    <property type="entry name" value="RESPONSE_REGULATORY"/>
    <property type="match status" value="1"/>
</dbReference>
<evidence type="ECO:0000256" key="2">
    <source>
        <dbReference type="ARBA" id="ARBA00023012"/>
    </source>
</evidence>
<evidence type="ECO:0000256" key="7">
    <source>
        <dbReference type="PROSITE-ProRule" id="PRU01091"/>
    </source>
</evidence>
<dbReference type="GO" id="GO:0003677">
    <property type="term" value="F:DNA binding"/>
    <property type="evidence" value="ECO:0007669"/>
    <property type="project" value="UniProtKB-KW"/>
</dbReference>
<dbReference type="SMART" id="SM00862">
    <property type="entry name" value="Trans_reg_C"/>
    <property type="match status" value="1"/>
</dbReference>
<dbReference type="Gene3D" id="1.10.10.10">
    <property type="entry name" value="Winged helix-like DNA-binding domain superfamily/Winged helix DNA-binding domain"/>
    <property type="match status" value="1"/>
</dbReference>
<sequence>MKSIKVLVIEDDPNICDLLQLYLYKEGYSVVTALDGEEGLAQYYDENPDFIILDIMLPKMDGWEVCKEIRKDRNIPIIMITGKGESYDRIKGLDLGADDYIVKPFDPKEVIARMKAVLRRTNLSHDGMETIELQKLVINMKEYKIYRNGNEITLPPKELELLHYLVSQPNQVFTRQQLLDQIWGYDYDGDYRTIDVHIKRIREKIGEESPYWSLKTIRGVGYKFEVNVSA</sequence>
<dbReference type="SUPFAM" id="SSF52172">
    <property type="entry name" value="CheY-like"/>
    <property type="match status" value="1"/>
</dbReference>
<evidence type="ECO:0000259" key="9">
    <source>
        <dbReference type="PROSITE" id="PS51755"/>
    </source>
</evidence>
<dbReference type="Pfam" id="PF00486">
    <property type="entry name" value="Trans_reg_C"/>
    <property type="match status" value="1"/>
</dbReference>
<protein>
    <submittedName>
        <fullName evidence="10">DNA-binding response OmpR family regulator</fullName>
    </submittedName>
</protein>
<dbReference type="InterPro" id="IPR039420">
    <property type="entry name" value="WalR-like"/>
</dbReference>
<keyword evidence="5" id="KW-0804">Transcription</keyword>
<keyword evidence="3" id="KW-0805">Transcription regulation</keyword>
<feature type="domain" description="OmpR/PhoB-type" evidence="9">
    <location>
        <begin position="128"/>
        <end position="226"/>
    </location>
</feature>
<proteinExistence type="predicted"/>
<evidence type="ECO:0000259" key="8">
    <source>
        <dbReference type="PROSITE" id="PS50110"/>
    </source>
</evidence>
<dbReference type="CDD" id="cd00383">
    <property type="entry name" value="trans_reg_C"/>
    <property type="match status" value="1"/>
</dbReference>
<dbReference type="Gene3D" id="3.40.50.2300">
    <property type="match status" value="1"/>
</dbReference>
<keyword evidence="4 7" id="KW-0238">DNA-binding</keyword>
<dbReference type="PROSITE" id="PS51755">
    <property type="entry name" value="OMPR_PHOB"/>
    <property type="match status" value="1"/>
</dbReference>
<dbReference type="InterPro" id="IPR011006">
    <property type="entry name" value="CheY-like_superfamily"/>
</dbReference>
<evidence type="ECO:0000256" key="3">
    <source>
        <dbReference type="ARBA" id="ARBA00023015"/>
    </source>
</evidence>
<feature type="domain" description="Response regulatory" evidence="8">
    <location>
        <begin position="5"/>
        <end position="118"/>
    </location>
</feature>
<keyword evidence="2" id="KW-0902">Two-component regulatory system</keyword>
<evidence type="ECO:0000313" key="10">
    <source>
        <dbReference type="EMBL" id="MDQ0256803.1"/>
    </source>
</evidence>
<evidence type="ECO:0000256" key="6">
    <source>
        <dbReference type="PROSITE-ProRule" id="PRU00169"/>
    </source>
</evidence>
<feature type="DNA-binding region" description="OmpR/PhoB-type" evidence="7">
    <location>
        <begin position="128"/>
        <end position="226"/>
    </location>
</feature>
<feature type="modified residue" description="4-aspartylphosphate" evidence="6">
    <location>
        <position position="54"/>
    </location>
</feature>
<dbReference type="Pfam" id="PF00072">
    <property type="entry name" value="Response_reg"/>
    <property type="match status" value="1"/>
</dbReference>
<keyword evidence="11" id="KW-1185">Reference proteome</keyword>
<evidence type="ECO:0000313" key="11">
    <source>
        <dbReference type="Proteomes" id="UP001230005"/>
    </source>
</evidence>
<evidence type="ECO:0000256" key="1">
    <source>
        <dbReference type="ARBA" id="ARBA00022553"/>
    </source>
</evidence>
<dbReference type="SMART" id="SM00448">
    <property type="entry name" value="REC"/>
    <property type="match status" value="1"/>
</dbReference>
<accession>A0ABT9ZZY6</accession>
<dbReference type="PANTHER" id="PTHR48111">
    <property type="entry name" value="REGULATOR OF RPOS"/>
    <property type="match status" value="1"/>
</dbReference>
<keyword evidence="1 6" id="KW-0597">Phosphoprotein</keyword>
<dbReference type="InterPro" id="IPR036388">
    <property type="entry name" value="WH-like_DNA-bd_sf"/>
</dbReference>
<dbReference type="EMBL" id="JAUSUG010000020">
    <property type="protein sequence ID" value="MDQ0256803.1"/>
    <property type="molecule type" value="Genomic_DNA"/>
</dbReference>
<dbReference type="Gene3D" id="6.10.250.690">
    <property type="match status" value="1"/>
</dbReference>
<organism evidence="10 11">
    <name type="scientific">Evansella vedderi</name>
    <dbReference type="NCBI Taxonomy" id="38282"/>
    <lineage>
        <taxon>Bacteria</taxon>
        <taxon>Bacillati</taxon>
        <taxon>Bacillota</taxon>
        <taxon>Bacilli</taxon>
        <taxon>Bacillales</taxon>
        <taxon>Bacillaceae</taxon>
        <taxon>Evansella</taxon>
    </lineage>
</organism>
<name>A0ABT9ZZY6_9BACI</name>
<evidence type="ECO:0000256" key="5">
    <source>
        <dbReference type="ARBA" id="ARBA00023163"/>
    </source>
</evidence>
<gene>
    <name evidence="10" type="ORF">J2S74_004225</name>
</gene>
<dbReference type="InterPro" id="IPR001789">
    <property type="entry name" value="Sig_transdc_resp-reg_receiver"/>
</dbReference>
<dbReference type="RefSeq" id="WP_307329508.1">
    <property type="nucleotide sequence ID" value="NZ_JAUSUG010000020.1"/>
</dbReference>